<proteinExistence type="predicted"/>
<feature type="non-terminal residue" evidence="1">
    <location>
        <position position="1"/>
    </location>
</feature>
<dbReference type="AlphaFoldDB" id="A0A9J5YKH4"/>
<sequence length="120" mass="13738">MKVFNKAFSNAKAKSYSTACILTLSNNTLHDVNVGDSEFVVIRDLRGDSCVQIESSAIRVYWRKSMFWLEVIVDCAICTSVRKSHRSMNFGGERGCTIKNIDGFWRRGRTHRLCKARQKN</sequence>
<name>A0A9J5YKH4_SOLCO</name>
<comment type="caution">
    <text evidence="1">The sequence shown here is derived from an EMBL/GenBank/DDBJ whole genome shotgun (WGS) entry which is preliminary data.</text>
</comment>
<dbReference type="Proteomes" id="UP000824120">
    <property type="component" value="Chromosome 6"/>
</dbReference>
<evidence type="ECO:0000313" key="1">
    <source>
        <dbReference type="EMBL" id="KAG5599668.1"/>
    </source>
</evidence>
<keyword evidence="2" id="KW-1185">Reference proteome</keyword>
<evidence type="ECO:0000313" key="2">
    <source>
        <dbReference type="Proteomes" id="UP000824120"/>
    </source>
</evidence>
<dbReference type="SUPFAM" id="SSF81606">
    <property type="entry name" value="PP2C-like"/>
    <property type="match status" value="1"/>
</dbReference>
<evidence type="ECO:0008006" key="3">
    <source>
        <dbReference type="Google" id="ProtNLM"/>
    </source>
</evidence>
<dbReference type="InterPro" id="IPR036457">
    <property type="entry name" value="PPM-type-like_dom_sf"/>
</dbReference>
<dbReference type="OrthoDB" id="60843at2759"/>
<protein>
    <recommendedName>
        <fullName evidence="3">PPM-type phosphatase domain-containing protein</fullName>
    </recommendedName>
</protein>
<dbReference type="EMBL" id="JACXVP010000006">
    <property type="protein sequence ID" value="KAG5599668.1"/>
    <property type="molecule type" value="Genomic_DNA"/>
</dbReference>
<organism evidence="1 2">
    <name type="scientific">Solanum commersonii</name>
    <name type="common">Commerson's wild potato</name>
    <name type="synonym">Commerson's nightshade</name>
    <dbReference type="NCBI Taxonomy" id="4109"/>
    <lineage>
        <taxon>Eukaryota</taxon>
        <taxon>Viridiplantae</taxon>
        <taxon>Streptophyta</taxon>
        <taxon>Embryophyta</taxon>
        <taxon>Tracheophyta</taxon>
        <taxon>Spermatophyta</taxon>
        <taxon>Magnoliopsida</taxon>
        <taxon>eudicotyledons</taxon>
        <taxon>Gunneridae</taxon>
        <taxon>Pentapetalae</taxon>
        <taxon>asterids</taxon>
        <taxon>lamiids</taxon>
        <taxon>Solanales</taxon>
        <taxon>Solanaceae</taxon>
        <taxon>Solanoideae</taxon>
        <taxon>Solaneae</taxon>
        <taxon>Solanum</taxon>
    </lineage>
</organism>
<gene>
    <name evidence="1" type="ORF">H5410_031038</name>
</gene>
<reference evidence="1 2" key="1">
    <citation type="submission" date="2020-09" db="EMBL/GenBank/DDBJ databases">
        <title>De no assembly of potato wild relative species, Solanum commersonii.</title>
        <authorList>
            <person name="Cho K."/>
        </authorList>
    </citation>
    <scope>NUCLEOTIDE SEQUENCE [LARGE SCALE GENOMIC DNA]</scope>
    <source>
        <strain evidence="1">LZ3.2</strain>
        <tissue evidence="1">Leaf</tissue>
    </source>
</reference>
<accession>A0A9J5YKH4</accession>